<dbReference type="EMBL" id="JAACXV010000409">
    <property type="protein sequence ID" value="KAF7278013.1"/>
    <property type="molecule type" value="Genomic_DNA"/>
</dbReference>
<dbReference type="Pfam" id="PF13193">
    <property type="entry name" value="AMP-binding_C"/>
    <property type="match status" value="1"/>
</dbReference>
<organism evidence="7 8">
    <name type="scientific">Rhynchophorus ferrugineus</name>
    <name type="common">Red palm weevil</name>
    <name type="synonym">Curculio ferrugineus</name>
    <dbReference type="NCBI Taxonomy" id="354439"/>
    <lineage>
        <taxon>Eukaryota</taxon>
        <taxon>Metazoa</taxon>
        <taxon>Ecdysozoa</taxon>
        <taxon>Arthropoda</taxon>
        <taxon>Hexapoda</taxon>
        <taxon>Insecta</taxon>
        <taxon>Pterygota</taxon>
        <taxon>Neoptera</taxon>
        <taxon>Endopterygota</taxon>
        <taxon>Coleoptera</taxon>
        <taxon>Polyphaga</taxon>
        <taxon>Cucujiformia</taxon>
        <taxon>Curculionidae</taxon>
        <taxon>Dryophthorinae</taxon>
        <taxon>Rhynchophorus</taxon>
    </lineage>
</organism>
<evidence type="ECO:0000259" key="6">
    <source>
        <dbReference type="Pfam" id="PF13193"/>
    </source>
</evidence>
<evidence type="ECO:0000256" key="1">
    <source>
        <dbReference type="ARBA" id="ARBA00004275"/>
    </source>
</evidence>
<dbReference type="InterPro" id="IPR020845">
    <property type="entry name" value="AMP-binding_CS"/>
</dbReference>
<sequence>MASHQERTAIEKGAAMILKGPASKCPKILKSIGEVFFEKCAKHPNKIFQIEADTGVEETYAQAKLRSIRLALVLNKYVKPGDTTLICSENTIDNVIPILATLYIGGIASSIDPKDTVDDVVHAMSYIKPKVVFTEPRSSKLLKEAYAKLQKDDPSLCVKFITIGGSEENDGENLLIDDLTIEHHEENDFNIHPQDPFDTAVYVFTSGTTSKPKPVALSHFGVLHGFKCLVDEIDNCKPDVLIHFASLYWISAILLTGITIVNGGTKIVAPKIPALNLLELIEKYKVTFAFMSNTYTYSLTNLPLDIIAKHNTSSLYSIIIGGSTMSPAQLQKIRQILPHTKVTVGYGSSECAAVSAFDLIDLKAYEKKILASGKVVADVQVKIVDVETGNLAPVNTTGEILVKNPYMMKGYHPQVVVPSSTFDSDGFIRTGDLGYYDEDEYLFVTDRLTDTFKYTTYQVCPCEIERVLYEHPAVEECAVFGVHHEIDRNHPAASIVLKKGATATKEELLEFINSQVSVKNQIRAGLDIVEKLPKSSTGKILRKALAKAFIQKYDLWFYGMDRSKL</sequence>
<dbReference type="GO" id="GO:0005777">
    <property type="term" value="C:peroxisome"/>
    <property type="evidence" value="ECO:0007669"/>
    <property type="project" value="UniProtKB-SubCell"/>
</dbReference>
<dbReference type="PROSITE" id="PS00455">
    <property type="entry name" value="AMP_BINDING"/>
    <property type="match status" value="1"/>
</dbReference>
<dbReference type="Pfam" id="PF00501">
    <property type="entry name" value="AMP-binding"/>
    <property type="match status" value="1"/>
</dbReference>
<dbReference type="Gene3D" id="3.30.300.30">
    <property type="match status" value="1"/>
</dbReference>
<dbReference type="AlphaFoldDB" id="A0A834IG36"/>
<dbReference type="GO" id="GO:0016405">
    <property type="term" value="F:CoA-ligase activity"/>
    <property type="evidence" value="ECO:0007669"/>
    <property type="project" value="TreeGrafter"/>
</dbReference>
<dbReference type="InterPro" id="IPR042099">
    <property type="entry name" value="ANL_N_sf"/>
</dbReference>
<name>A0A834IG36_RHYFE</name>
<proteinExistence type="inferred from homology"/>
<dbReference type="PANTHER" id="PTHR24096:SF149">
    <property type="entry name" value="AMP-BINDING DOMAIN-CONTAINING PROTEIN-RELATED"/>
    <property type="match status" value="1"/>
</dbReference>
<dbReference type="InterPro" id="IPR045851">
    <property type="entry name" value="AMP-bd_C_sf"/>
</dbReference>
<evidence type="ECO:0000256" key="4">
    <source>
        <dbReference type="ARBA" id="ARBA00023140"/>
    </source>
</evidence>
<keyword evidence="3" id="KW-0436">Ligase</keyword>
<keyword evidence="8" id="KW-1185">Reference proteome</keyword>
<dbReference type="Proteomes" id="UP000625711">
    <property type="component" value="Unassembled WGS sequence"/>
</dbReference>
<dbReference type="InterPro" id="IPR025110">
    <property type="entry name" value="AMP-bd_C"/>
</dbReference>
<dbReference type="OrthoDB" id="10253869at2759"/>
<dbReference type="SUPFAM" id="SSF56801">
    <property type="entry name" value="Acetyl-CoA synthetase-like"/>
    <property type="match status" value="1"/>
</dbReference>
<accession>A0A834IG36</accession>
<feature type="domain" description="AMP-binding enzyme C-terminal" evidence="6">
    <location>
        <begin position="463"/>
        <end position="539"/>
    </location>
</feature>
<dbReference type="Gene3D" id="3.40.50.12780">
    <property type="entry name" value="N-terminal domain of ligase-like"/>
    <property type="match status" value="1"/>
</dbReference>
<evidence type="ECO:0000256" key="3">
    <source>
        <dbReference type="ARBA" id="ARBA00022598"/>
    </source>
</evidence>
<comment type="similarity">
    <text evidence="2">Belongs to the ATP-dependent AMP-binding enzyme family.</text>
</comment>
<dbReference type="InterPro" id="IPR000873">
    <property type="entry name" value="AMP-dep_synth/lig_dom"/>
</dbReference>
<comment type="subcellular location">
    <subcellularLocation>
        <location evidence="1">Peroxisome</location>
    </subcellularLocation>
</comment>
<protein>
    <submittedName>
        <fullName evidence="7">Uncharacterized protein</fullName>
    </submittedName>
</protein>
<feature type="domain" description="AMP-dependent synthetase/ligase" evidence="5">
    <location>
        <begin position="36"/>
        <end position="412"/>
    </location>
</feature>
<dbReference type="PANTHER" id="PTHR24096">
    <property type="entry name" value="LONG-CHAIN-FATTY-ACID--COA LIGASE"/>
    <property type="match status" value="1"/>
</dbReference>
<comment type="caution">
    <text evidence="7">The sequence shown here is derived from an EMBL/GenBank/DDBJ whole genome shotgun (WGS) entry which is preliminary data.</text>
</comment>
<evidence type="ECO:0000313" key="7">
    <source>
        <dbReference type="EMBL" id="KAF7278013.1"/>
    </source>
</evidence>
<gene>
    <name evidence="7" type="ORF">GWI33_008936</name>
</gene>
<evidence type="ECO:0000256" key="2">
    <source>
        <dbReference type="ARBA" id="ARBA00006432"/>
    </source>
</evidence>
<reference evidence="7" key="1">
    <citation type="submission" date="2020-08" db="EMBL/GenBank/DDBJ databases">
        <title>Genome sequencing and assembly of the red palm weevil Rhynchophorus ferrugineus.</title>
        <authorList>
            <person name="Dias G.B."/>
            <person name="Bergman C.M."/>
            <person name="Manee M."/>
        </authorList>
    </citation>
    <scope>NUCLEOTIDE SEQUENCE</scope>
    <source>
        <strain evidence="7">AA-2017</strain>
        <tissue evidence="7">Whole larva</tissue>
    </source>
</reference>
<evidence type="ECO:0000313" key="8">
    <source>
        <dbReference type="Proteomes" id="UP000625711"/>
    </source>
</evidence>
<evidence type="ECO:0000259" key="5">
    <source>
        <dbReference type="Pfam" id="PF00501"/>
    </source>
</evidence>
<keyword evidence="4" id="KW-0576">Peroxisome</keyword>